<accession>A0ABP0I0A7</accession>
<gene>
    <name evidence="3" type="ORF">SCF082_LOCUS4597</name>
</gene>
<dbReference type="Proteomes" id="UP001642464">
    <property type="component" value="Unassembled WGS sequence"/>
</dbReference>
<evidence type="ECO:0000259" key="2">
    <source>
        <dbReference type="Pfam" id="PF20209"/>
    </source>
</evidence>
<feature type="domain" description="DUF6570" evidence="2">
    <location>
        <begin position="815"/>
        <end position="978"/>
    </location>
</feature>
<name>A0ABP0I0A7_9DINO</name>
<evidence type="ECO:0000313" key="3">
    <source>
        <dbReference type="EMBL" id="CAK8995986.1"/>
    </source>
</evidence>
<dbReference type="GO" id="GO:0004386">
    <property type="term" value="F:helicase activity"/>
    <property type="evidence" value="ECO:0007669"/>
    <property type="project" value="UniProtKB-KW"/>
</dbReference>
<feature type="region of interest" description="Disordered" evidence="1">
    <location>
        <begin position="466"/>
        <end position="554"/>
    </location>
</feature>
<keyword evidence="3" id="KW-0067">ATP-binding</keyword>
<dbReference type="Pfam" id="PF20209">
    <property type="entry name" value="DUF6570"/>
    <property type="match status" value="1"/>
</dbReference>
<feature type="compositionally biased region" description="Basic and acidic residues" evidence="1">
    <location>
        <begin position="355"/>
        <end position="370"/>
    </location>
</feature>
<reference evidence="3 4" key="1">
    <citation type="submission" date="2024-02" db="EMBL/GenBank/DDBJ databases">
        <authorList>
            <person name="Chen Y."/>
            <person name="Shah S."/>
            <person name="Dougan E. K."/>
            <person name="Thang M."/>
            <person name="Chan C."/>
        </authorList>
    </citation>
    <scope>NUCLEOTIDE SEQUENCE [LARGE SCALE GENOMIC DNA]</scope>
</reference>
<keyword evidence="3" id="KW-0378">Hydrolase</keyword>
<feature type="non-terminal residue" evidence="3">
    <location>
        <position position="1664"/>
    </location>
</feature>
<feature type="region of interest" description="Disordered" evidence="1">
    <location>
        <begin position="351"/>
        <end position="384"/>
    </location>
</feature>
<comment type="caution">
    <text evidence="3">The sequence shown here is derived from an EMBL/GenBank/DDBJ whole genome shotgun (WGS) entry which is preliminary data.</text>
</comment>
<proteinExistence type="predicted"/>
<protein>
    <submittedName>
        <fullName evidence="3">ATP-dependent DNA helicase</fullName>
    </submittedName>
</protein>
<evidence type="ECO:0000256" key="1">
    <source>
        <dbReference type="SAM" id="MobiDB-lite"/>
    </source>
</evidence>
<keyword evidence="3" id="KW-0547">Nucleotide-binding</keyword>
<dbReference type="EMBL" id="CAXAMM010002391">
    <property type="protein sequence ID" value="CAK8995986.1"/>
    <property type="molecule type" value="Genomic_DNA"/>
</dbReference>
<keyword evidence="3" id="KW-0347">Helicase</keyword>
<organism evidence="3 4">
    <name type="scientific">Durusdinium trenchii</name>
    <dbReference type="NCBI Taxonomy" id="1381693"/>
    <lineage>
        <taxon>Eukaryota</taxon>
        <taxon>Sar</taxon>
        <taxon>Alveolata</taxon>
        <taxon>Dinophyceae</taxon>
        <taxon>Suessiales</taxon>
        <taxon>Symbiodiniaceae</taxon>
        <taxon>Durusdinium</taxon>
    </lineage>
</organism>
<feature type="compositionally biased region" description="Basic and acidic residues" evidence="1">
    <location>
        <begin position="482"/>
        <end position="491"/>
    </location>
</feature>
<keyword evidence="4" id="KW-1185">Reference proteome</keyword>
<evidence type="ECO:0000313" key="4">
    <source>
        <dbReference type="Proteomes" id="UP001642464"/>
    </source>
</evidence>
<sequence>MRFNTAGIARAREGELAKQSDDADVALSQGLRPLLDEICRAQDPVAQLPLNAHKHTWTDGQQYPFDASSARSGCKPASATLLALPRTVRTAQPAAQSHVSLSARMTRCTVHGALPRFCGGGLAPDLKDLIAGICLSVLGDEGQVKELFEQEWVDTWQGWAELAVDGRDAVAMAVAERFLRLAGANAPVHMTSNRERLRQLEEEGLVLQVAHSHGVNNCLIDALLLGLVLAGIAPQTYSVDERARLCAMCRSDLLEEHGTPRGIYLDGHRDAPRILTFFLQKLWAADVSVRVYFHDCLDQRELGEVADELAYVDFTWGTGLIYERRILHVYNHIDPTGQGYHFDALIRKAPPSDTAHSEAAPKRVKSRPDPTPEEPSEQPSSLARHNVARVQQILGDFFRRRGASVTITRHDAAEVVAAWYDHEALTTKLHTVLQAGLVHADSGMHAAYRLAEQWRAYWTVRSQGPGQVLGQQQPTTISSTEASKKRCRETETTPASTEQERTAAVTPHNPVPAAAATEAETRNMRHSVPGRKRLRGKQSPPAAWTSAGQHSKEKAVHATELEAEATEMGSDEFVLRAWSPADGNQDPRARVDAAVAALGRLYRCHPTLPAWLDPATAWPFDTEPFCCAFADCTFEAETVAALQQHTVDGRVSRRTDVGVSAESALAHPAIDRRALRQFRHAHRGDRVGAALCFLCGRRFPYTEGMGPGDGIRWNKIVGPGPKDILSLPWAEAARTLSHDAYYATYVQGAEPRLVAQLQSALPDWCVTVHAGPDILPIIACPEDKACPKGCPPEIACEQCRAPLCSFCWKSLRTTKTIPGEALANDMLIFYPPRSIYTEEVTFMELVCASPCFTAMACFSLEKKYLGGRAMDQDALMLRHRLIARGNATTFPLAWEDLLTTMQSTDMRAQQGTLILPKVGAELAAVVNVIIKSGDPDNDDVETAARVVHQARVRRAVVIELLRDAKERGHPAYRNLSLEAATQRAEELPEDGVPPEIIALLEPDDNLEKLRRQKAATPMRDELPPEDLRQEFATMTKHNAVVAERTSGEPGDANAQHVAALEALAALGRTTPSADGGVTIYTGNRLLDQFEPCTSRWLSPFCFRSPPLCPTRRRGLRNRDTDGQSTHRGWSLPRGCAVWRGAAKRRYRPAFDEHTGQYRALTSVDVEAGAQQLVQALNGTYQEARRHMRFEIAALRVRCGAPLFVTVSPDEAHQWLFIRMSRTRRADPVRAASPWQEWMCGDRNFPPLDDDIDSPFAVERVTRARPIWQQRRALLARDPLASVDGFQVLLRLLLRDIFGLRVCAACPECHASPDPCMDCSGSNASLLGGVFGRMDAGYVSIEAQKSSGSLHGHMQCFVQCLHQHTPLLEIFDFSPERLTELRREYCAYNSHDTAEAKQWLREYMEEDVAQLQTLKQHHIHPVSMETGERLPLKGCQKEDQKGVCKHDFPRTDWLCSHPKILRPCELQRHGFASAGRRNRLGALHGPYGHEFLNPCHPAILASMRGGNNDVQVPYRLPCACVDCGSAMTPAQRRAIALGAQRAQDAQTGYCSDYCSKNQPMGFHEIKEFQKGHMALHAVLADKDVQTMGKRHATRFLSDAYCKGLVRGQVECCNLRANHRVGQIVAAERISTADFVSFPGKAYLALLEALDRDADRQMRPQKYVRT</sequence>
<feature type="compositionally biased region" description="Basic residues" evidence="1">
    <location>
        <begin position="524"/>
        <end position="536"/>
    </location>
</feature>
<dbReference type="InterPro" id="IPR046700">
    <property type="entry name" value="DUF6570"/>
</dbReference>